<dbReference type="GO" id="GO:0008194">
    <property type="term" value="F:UDP-glycosyltransferase activity"/>
    <property type="evidence" value="ECO:0007669"/>
    <property type="project" value="InterPro"/>
</dbReference>
<gene>
    <name evidence="4" type="ORF">DARMORV10_C03P02810.1</name>
</gene>
<dbReference type="Gene3D" id="3.40.50.2000">
    <property type="entry name" value="Glycogen Phosphorylase B"/>
    <property type="match status" value="2"/>
</dbReference>
<organism evidence="4">
    <name type="scientific">Brassica napus</name>
    <name type="common">Rape</name>
    <dbReference type="NCBI Taxonomy" id="3708"/>
    <lineage>
        <taxon>Eukaryota</taxon>
        <taxon>Viridiplantae</taxon>
        <taxon>Streptophyta</taxon>
        <taxon>Embryophyta</taxon>
        <taxon>Tracheophyta</taxon>
        <taxon>Spermatophyta</taxon>
        <taxon>Magnoliopsida</taxon>
        <taxon>eudicotyledons</taxon>
        <taxon>Gunneridae</taxon>
        <taxon>Pentapetalae</taxon>
        <taxon>rosids</taxon>
        <taxon>malvids</taxon>
        <taxon>Brassicales</taxon>
        <taxon>Brassicaceae</taxon>
        <taxon>Brassiceae</taxon>
        <taxon>Brassica</taxon>
    </lineage>
</organism>
<evidence type="ECO:0000313" key="4">
    <source>
        <dbReference type="EMBL" id="CAF1696463.1"/>
    </source>
</evidence>
<dbReference type="AlphaFoldDB" id="A0A816HV08"/>
<comment type="similarity">
    <text evidence="1">Belongs to the UDP-glycosyltransferase family.</text>
</comment>
<dbReference type="Proteomes" id="UP001295469">
    <property type="component" value="Chromosome C03"/>
</dbReference>
<keyword evidence="3" id="KW-0808">Transferase</keyword>
<dbReference type="PANTHER" id="PTHR11926:SF906">
    <property type="entry name" value="UDP-GLYCOSYLTRANSFERASE 76C3-RELATED"/>
    <property type="match status" value="1"/>
</dbReference>
<dbReference type="SUPFAM" id="SSF53756">
    <property type="entry name" value="UDP-Glycosyltransferase/glycogen phosphorylase"/>
    <property type="match status" value="1"/>
</dbReference>
<reference evidence="4" key="1">
    <citation type="submission" date="2021-01" db="EMBL/GenBank/DDBJ databases">
        <authorList>
            <consortium name="Genoscope - CEA"/>
            <person name="William W."/>
        </authorList>
    </citation>
    <scope>NUCLEOTIDE SEQUENCE</scope>
</reference>
<proteinExistence type="inferred from homology"/>
<sequence length="210" mass="24339">MSLCCSLFLTKDASLRFMTVNQPFLLVVRVGLVNGTRWTESMPKDIVGKGRIVKWAPLQVVLNHRAVGFLTHGGWNSTVENPSLCEGVPMICLPFIWDQMLNARFVSEIWVVGMHLEGQIERNEIERAVRRLILETEGEAIREKMEFLKEKVLRSVKENGSAYRSLEYLILIRYHLSINYECLLLLHKKNECLLLFFFFCILTCYSTNHI</sequence>
<dbReference type="InterPro" id="IPR002213">
    <property type="entry name" value="UDP_glucos_trans"/>
</dbReference>
<dbReference type="Pfam" id="PF00201">
    <property type="entry name" value="UDPGT"/>
    <property type="match status" value="1"/>
</dbReference>
<dbReference type="EMBL" id="HG994367">
    <property type="protein sequence ID" value="CAF1696463.1"/>
    <property type="molecule type" value="Genomic_DNA"/>
</dbReference>
<evidence type="ECO:0000256" key="1">
    <source>
        <dbReference type="ARBA" id="ARBA00009995"/>
    </source>
</evidence>
<accession>A0A816HV08</accession>
<evidence type="ECO:0000256" key="2">
    <source>
        <dbReference type="ARBA" id="ARBA00022676"/>
    </source>
</evidence>
<keyword evidence="2" id="KW-0328">Glycosyltransferase</keyword>
<name>A0A816HV08_BRANA</name>
<dbReference type="PANTHER" id="PTHR11926">
    <property type="entry name" value="GLUCOSYL/GLUCURONOSYL TRANSFERASES"/>
    <property type="match status" value="1"/>
</dbReference>
<protein>
    <submittedName>
        <fullName evidence="4">(rape) hypothetical protein</fullName>
    </submittedName>
</protein>
<evidence type="ECO:0000256" key="3">
    <source>
        <dbReference type="ARBA" id="ARBA00022679"/>
    </source>
</evidence>
<dbReference type="CDD" id="cd03784">
    <property type="entry name" value="GT1_Gtf-like"/>
    <property type="match status" value="1"/>
</dbReference>